<dbReference type="PANTHER" id="PTHR43443:SF1">
    <property type="entry name" value="3-HEXULOSE-6-PHOSPHATE ISOMERASE"/>
    <property type="match status" value="1"/>
</dbReference>
<evidence type="ECO:0000259" key="2">
    <source>
        <dbReference type="PROSITE" id="PS51464"/>
    </source>
</evidence>
<reference evidence="3 4" key="1">
    <citation type="journal article" date="2011" name="Stand. Genomic Sci.">
        <title>Complete genome sequence of Nitratifractor salsuginis type strain (E9I37-1).</title>
        <authorList>
            <person name="Anderson I."/>
            <person name="Sikorski J."/>
            <person name="Zeytun A."/>
            <person name="Nolan M."/>
            <person name="Lapidus A."/>
            <person name="Lucas S."/>
            <person name="Hammon N."/>
            <person name="Deshpande S."/>
            <person name="Cheng J.F."/>
            <person name="Tapia R."/>
            <person name="Han C."/>
            <person name="Goodwin L."/>
            <person name="Pitluck S."/>
            <person name="Liolios K."/>
            <person name="Pagani I."/>
            <person name="Ivanova N."/>
            <person name="Huntemann M."/>
            <person name="Mavromatis K."/>
            <person name="Ovchinikova G."/>
            <person name="Pati A."/>
            <person name="Chen A."/>
            <person name="Palaniappan K."/>
            <person name="Land M."/>
            <person name="Hauser L."/>
            <person name="Brambilla E.M."/>
            <person name="Ngatchou-Djao O.D."/>
            <person name="Rohde M."/>
            <person name="Tindall B.J."/>
            <person name="Goker M."/>
            <person name="Detter J.C."/>
            <person name="Woyke T."/>
            <person name="Bristow J."/>
            <person name="Eisen J.A."/>
            <person name="Markowitz V."/>
            <person name="Hugenholtz P."/>
            <person name="Klenk H.P."/>
            <person name="Kyrpides N.C."/>
        </authorList>
    </citation>
    <scope>NUCLEOTIDE SEQUENCE [LARGE SCALE GENOMIC DNA]</scope>
    <source>
        <strain evidence="4">DSM 16511 / JCM 12458 / E9I37-1</strain>
    </source>
</reference>
<dbReference type="SUPFAM" id="SSF53697">
    <property type="entry name" value="SIS domain"/>
    <property type="match status" value="1"/>
</dbReference>
<comment type="similarity">
    <text evidence="1">Belongs to the SIS family. PHI subfamily.</text>
</comment>
<dbReference type="InterPro" id="IPR017552">
    <property type="entry name" value="PHI/rmpB"/>
</dbReference>
<dbReference type="EMBL" id="CP002452">
    <property type="protein sequence ID" value="ADV46909.1"/>
    <property type="molecule type" value="Genomic_DNA"/>
</dbReference>
<evidence type="ECO:0000313" key="3">
    <source>
        <dbReference type="EMBL" id="ADV46909.1"/>
    </source>
</evidence>
<dbReference type="eggNOG" id="COG0794">
    <property type="taxonomic scope" value="Bacteria"/>
</dbReference>
<dbReference type="NCBIfam" id="TIGR03127">
    <property type="entry name" value="RuMP_HxlB"/>
    <property type="match status" value="1"/>
</dbReference>
<dbReference type="STRING" id="749222.Nitsa_1661"/>
<keyword evidence="4" id="KW-1185">Reference proteome</keyword>
<dbReference type="GO" id="GO:0097367">
    <property type="term" value="F:carbohydrate derivative binding"/>
    <property type="evidence" value="ECO:0007669"/>
    <property type="project" value="InterPro"/>
</dbReference>
<dbReference type="InterPro" id="IPR001347">
    <property type="entry name" value="SIS_dom"/>
</dbReference>
<sequence>MIAEEILNDLERILSKTDEKAFERFLDRLQPGKRIFIAGAGRSGYVGKCFAMRLMHLGYEAFVVGETNTPSIRPDDLLLAISSSGTTDSVVNAAKKALSHGAETLALTADTSSPLAQKSDFVIYIPSNDPKEDGSSPLPLGSKFELSALLFLEAAVSELMKHYGITEEEMKSRHSNL</sequence>
<gene>
    <name evidence="3" type="ordered locus">Nitsa_1661</name>
</gene>
<dbReference type="Gene3D" id="3.40.50.10490">
    <property type="entry name" value="Glucose-6-phosphate isomerase like protein, domain 1"/>
    <property type="match status" value="1"/>
</dbReference>
<dbReference type="Proteomes" id="UP000008633">
    <property type="component" value="Chromosome"/>
</dbReference>
<dbReference type="AlphaFoldDB" id="E6X0X7"/>
<proteinExistence type="inferred from homology"/>
<dbReference type="OrthoDB" id="9797832at2"/>
<organism evidence="3 4">
    <name type="scientific">Nitratifractor salsuginis (strain DSM 16511 / JCM 12458 / E9I37-1)</name>
    <dbReference type="NCBI Taxonomy" id="749222"/>
    <lineage>
        <taxon>Bacteria</taxon>
        <taxon>Pseudomonadati</taxon>
        <taxon>Campylobacterota</taxon>
        <taxon>Epsilonproteobacteria</taxon>
        <taxon>Campylobacterales</taxon>
        <taxon>Sulfurovaceae</taxon>
        <taxon>Nitratifractor</taxon>
    </lineage>
</organism>
<dbReference type="InterPro" id="IPR046348">
    <property type="entry name" value="SIS_dom_sf"/>
</dbReference>
<dbReference type="PROSITE" id="PS51464">
    <property type="entry name" value="SIS"/>
    <property type="match status" value="1"/>
</dbReference>
<dbReference type="HOGENOM" id="CLU_094236_2_0_7"/>
<dbReference type="GO" id="GO:0043800">
    <property type="term" value="F:6-phospho-3-hexuloisomerase activity"/>
    <property type="evidence" value="ECO:0007669"/>
    <property type="project" value="UniProtKB-EC"/>
</dbReference>
<dbReference type="CDD" id="cd05005">
    <property type="entry name" value="SIS_PHI"/>
    <property type="match status" value="1"/>
</dbReference>
<protein>
    <submittedName>
        <fullName evidence="3">6-phospho 3-hexuloisomerase</fullName>
        <ecNumber evidence="3">5.3.1.27</ecNumber>
    </submittedName>
</protein>
<dbReference type="RefSeq" id="WP_013554596.1">
    <property type="nucleotide sequence ID" value="NC_014935.1"/>
</dbReference>
<feature type="domain" description="SIS" evidence="2">
    <location>
        <begin position="25"/>
        <end position="165"/>
    </location>
</feature>
<evidence type="ECO:0000313" key="4">
    <source>
        <dbReference type="Proteomes" id="UP000008633"/>
    </source>
</evidence>
<evidence type="ECO:0000256" key="1">
    <source>
        <dbReference type="ARBA" id="ARBA00009235"/>
    </source>
</evidence>
<dbReference type="PANTHER" id="PTHR43443">
    <property type="entry name" value="3-HEXULOSE-6-PHOSPHATE ISOMERASE"/>
    <property type="match status" value="1"/>
</dbReference>
<keyword evidence="3" id="KW-0413">Isomerase</keyword>
<name>E6X0X7_NITSE</name>
<dbReference type="EC" id="5.3.1.27" evidence="3"/>
<dbReference type="KEGG" id="nsa:Nitsa_1661"/>
<dbReference type="Pfam" id="PF01380">
    <property type="entry name" value="SIS"/>
    <property type="match status" value="1"/>
</dbReference>
<dbReference type="GO" id="GO:1901135">
    <property type="term" value="P:carbohydrate derivative metabolic process"/>
    <property type="evidence" value="ECO:0007669"/>
    <property type="project" value="InterPro"/>
</dbReference>
<reference evidence="4" key="2">
    <citation type="submission" date="2011-01" db="EMBL/GenBank/DDBJ databases">
        <title>The complete genome of Nitratifractor salsuginis DSM 16511.</title>
        <authorList>
            <consortium name="US DOE Joint Genome Institute (JGI-PGF)"/>
            <person name="Lucas S."/>
            <person name="Copeland A."/>
            <person name="Lapidus A."/>
            <person name="Bruce D."/>
            <person name="Goodwin L."/>
            <person name="Pitluck S."/>
            <person name="Kyrpides N."/>
            <person name="Mavromatis K."/>
            <person name="Ivanova N."/>
            <person name="Mikhailova N."/>
            <person name="Zeytun A."/>
            <person name="Detter J.C."/>
            <person name="Tapia R."/>
            <person name="Han C."/>
            <person name="Land M."/>
            <person name="Hauser L."/>
            <person name="Markowitz V."/>
            <person name="Cheng J.-F."/>
            <person name="Hugenholtz P."/>
            <person name="Woyke T."/>
            <person name="Wu D."/>
            <person name="Tindall B."/>
            <person name="Schuetze A."/>
            <person name="Brambilla E."/>
            <person name="Klenk H.-P."/>
            <person name="Eisen J.A."/>
        </authorList>
    </citation>
    <scope>NUCLEOTIDE SEQUENCE [LARGE SCALE GENOMIC DNA]</scope>
    <source>
        <strain evidence="4">DSM 16511 / JCM 12458 / E9I37-1</strain>
    </source>
</reference>
<accession>E6X0X7</accession>